<name>A0A2W5SQI7_9BACT</name>
<gene>
    <name evidence="1" type="ORF">DI536_36425</name>
</gene>
<organism evidence="1 2">
    <name type="scientific">Archangium gephyra</name>
    <dbReference type="NCBI Taxonomy" id="48"/>
    <lineage>
        <taxon>Bacteria</taxon>
        <taxon>Pseudomonadati</taxon>
        <taxon>Myxococcota</taxon>
        <taxon>Myxococcia</taxon>
        <taxon>Myxococcales</taxon>
        <taxon>Cystobacterineae</taxon>
        <taxon>Archangiaceae</taxon>
        <taxon>Archangium</taxon>
    </lineage>
</organism>
<dbReference type="EMBL" id="QFQP01000131">
    <property type="protein sequence ID" value="PZR03053.1"/>
    <property type="molecule type" value="Genomic_DNA"/>
</dbReference>
<evidence type="ECO:0000313" key="2">
    <source>
        <dbReference type="Proteomes" id="UP000249061"/>
    </source>
</evidence>
<proteinExistence type="predicted"/>
<dbReference type="AlphaFoldDB" id="A0A2W5SQI7"/>
<sequence>MPETWITTAPVVIYDILCEARNRLLGTYNVREADDEKVVEFALTIDERVAAVALDDLDAQRALTAAFSAERDALRQERRPT</sequence>
<comment type="caution">
    <text evidence="1">The sequence shown here is derived from an EMBL/GenBank/DDBJ whole genome shotgun (WGS) entry which is preliminary data.</text>
</comment>
<dbReference type="Proteomes" id="UP000249061">
    <property type="component" value="Unassembled WGS sequence"/>
</dbReference>
<evidence type="ECO:0000313" key="1">
    <source>
        <dbReference type="EMBL" id="PZR03053.1"/>
    </source>
</evidence>
<accession>A0A2W5SQI7</accession>
<protein>
    <submittedName>
        <fullName evidence="1">Uncharacterized protein</fullName>
    </submittedName>
</protein>
<reference evidence="1 2" key="1">
    <citation type="submission" date="2017-08" db="EMBL/GenBank/DDBJ databases">
        <title>Infants hospitalized years apart are colonized by the same room-sourced microbial strains.</title>
        <authorList>
            <person name="Brooks B."/>
            <person name="Olm M.R."/>
            <person name="Firek B.A."/>
            <person name="Baker R."/>
            <person name="Thomas B.C."/>
            <person name="Morowitz M.J."/>
            <person name="Banfield J.F."/>
        </authorList>
    </citation>
    <scope>NUCLEOTIDE SEQUENCE [LARGE SCALE GENOMIC DNA]</scope>
    <source>
        <strain evidence="1">S2_003_000_R2_14</strain>
    </source>
</reference>